<gene>
    <name evidence="2" type="ORF">EV420DRAFT_1652364</name>
</gene>
<proteinExistence type="predicted"/>
<protein>
    <submittedName>
        <fullName evidence="2">Uncharacterized protein</fullName>
    </submittedName>
</protein>
<feature type="compositionally biased region" description="Low complexity" evidence="1">
    <location>
        <begin position="451"/>
        <end position="467"/>
    </location>
</feature>
<keyword evidence="3" id="KW-1185">Reference proteome</keyword>
<dbReference type="RefSeq" id="XP_060322386.1">
    <property type="nucleotide sequence ID" value="XM_060478634.1"/>
</dbReference>
<dbReference type="AlphaFoldDB" id="A0AA39J7V3"/>
<evidence type="ECO:0000313" key="2">
    <source>
        <dbReference type="EMBL" id="KAK0436826.1"/>
    </source>
</evidence>
<evidence type="ECO:0000256" key="1">
    <source>
        <dbReference type="SAM" id="MobiDB-lite"/>
    </source>
</evidence>
<comment type="caution">
    <text evidence="2">The sequence shown here is derived from an EMBL/GenBank/DDBJ whole genome shotgun (WGS) entry which is preliminary data.</text>
</comment>
<dbReference type="GeneID" id="85362182"/>
<feature type="region of interest" description="Disordered" evidence="1">
    <location>
        <begin position="1"/>
        <end position="27"/>
    </location>
</feature>
<sequence length="478" mass="52968">MTQRRRSLSDSDLSPQKRAKVSDTNQLTGTVSEHFQKLLNEAGSQPTLGLLGIIRQILSEETINVEARENRDEVLKSLEASLEQPKVPSASFSTVTREALQDLGVRFNEPTDWTPQGIFDTMKKSEFNSHNLEPLYQQLEAIYRSSGSKNEAAARLIINAYIQFITTTVTEMRKTKTTAFIKSEIEAGIDIATLVPPDVFNDDASVKPEAISEFLETPDGKNVPVGSTFEDFRIEDRADFVWFCNKNMRDTKLPTLGGAKDQYQLRLFPEFAIGPDTGVSKGATLLDKNGRPFRLSGVSDYGIWLFKTEHEVPILSSDQLKFLSALAQTQEGRLVVLEAKSLNSKGSLEGEALTEATAQALALSHLSNSIRFIVTDSERWLLAHLHNGKLPGQSSEITHMPYFSELDVPNPFLSLYGTLVARDKAVKEWRSRVKKIYVLLMEWLLPGTGTTGITSPSPSNPPSASNSLDRIVESSKSA</sequence>
<dbReference type="EMBL" id="JAUEPS010000121">
    <property type="protein sequence ID" value="KAK0436826.1"/>
    <property type="molecule type" value="Genomic_DNA"/>
</dbReference>
<evidence type="ECO:0000313" key="3">
    <source>
        <dbReference type="Proteomes" id="UP001175211"/>
    </source>
</evidence>
<organism evidence="2 3">
    <name type="scientific">Armillaria tabescens</name>
    <name type="common">Ringless honey mushroom</name>
    <name type="synonym">Agaricus tabescens</name>
    <dbReference type="NCBI Taxonomy" id="1929756"/>
    <lineage>
        <taxon>Eukaryota</taxon>
        <taxon>Fungi</taxon>
        <taxon>Dikarya</taxon>
        <taxon>Basidiomycota</taxon>
        <taxon>Agaricomycotina</taxon>
        <taxon>Agaricomycetes</taxon>
        <taxon>Agaricomycetidae</taxon>
        <taxon>Agaricales</taxon>
        <taxon>Marasmiineae</taxon>
        <taxon>Physalacriaceae</taxon>
        <taxon>Desarmillaria</taxon>
    </lineage>
</organism>
<feature type="region of interest" description="Disordered" evidence="1">
    <location>
        <begin position="451"/>
        <end position="478"/>
    </location>
</feature>
<accession>A0AA39J7V3</accession>
<dbReference type="Proteomes" id="UP001175211">
    <property type="component" value="Unassembled WGS sequence"/>
</dbReference>
<name>A0AA39J7V3_ARMTA</name>
<reference evidence="2" key="1">
    <citation type="submission" date="2023-06" db="EMBL/GenBank/DDBJ databases">
        <authorList>
            <consortium name="Lawrence Berkeley National Laboratory"/>
            <person name="Ahrendt S."/>
            <person name="Sahu N."/>
            <person name="Indic B."/>
            <person name="Wong-Bajracharya J."/>
            <person name="Merenyi Z."/>
            <person name="Ke H.-M."/>
            <person name="Monk M."/>
            <person name="Kocsube S."/>
            <person name="Drula E."/>
            <person name="Lipzen A."/>
            <person name="Balint B."/>
            <person name="Henrissat B."/>
            <person name="Andreopoulos B."/>
            <person name="Martin F.M."/>
            <person name="Harder C.B."/>
            <person name="Rigling D."/>
            <person name="Ford K.L."/>
            <person name="Foster G.D."/>
            <person name="Pangilinan J."/>
            <person name="Papanicolaou A."/>
            <person name="Barry K."/>
            <person name="LaButti K."/>
            <person name="Viragh M."/>
            <person name="Koriabine M."/>
            <person name="Yan M."/>
            <person name="Riley R."/>
            <person name="Champramary S."/>
            <person name="Plett K.L."/>
            <person name="Tsai I.J."/>
            <person name="Slot J."/>
            <person name="Sipos G."/>
            <person name="Plett J."/>
            <person name="Nagy L.G."/>
            <person name="Grigoriev I.V."/>
        </authorList>
    </citation>
    <scope>NUCLEOTIDE SEQUENCE</scope>
    <source>
        <strain evidence="2">CCBAS 213</strain>
    </source>
</reference>